<dbReference type="OrthoDB" id="1022638at2759"/>
<sequence length="305" mass="34785">MLCQSLKPNKFLKNLGNETMSVNVGIGDSRQTFNVHKSILQQCTTYFESNKLFDTMAGKQGLIFLNDENPKVFKLLVDWAYNGTVQKPRTKIYIKTKPSQAEINRLESELLAEFNESLRILVSLYSLAERWEVHNLMNRTIDTIQDGYLEFGTVFGPGLAAQIWQETKLDSTLREFCIASTVMHMDRGCSKLRQELMTNCITLPGYFQGMLKWLSRNFHLMGRRSKEVAEPWNSSESFSMLHRSKLCPCHFHVHPTGQAHKGHKSCAVPFIDCSHSGDDERMEGFDVFSLFMGSAMMGCNLSDPE</sequence>
<reference evidence="2 3" key="1">
    <citation type="submission" date="2017-11" db="EMBL/GenBank/DDBJ databases">
        <title>Comparative genomics of Botrytis spp.</title>
        <authorList>
            <person name="Valero-Jimenez C.A."/>
            <person name="Tapia P."/>
            <person name="Veloso J."/>
            <person name="Silva-Moreno E."/>
            <person name="Staats M."/>
            <person name="Valdes J.H."/>
            <person name="Van Kan J.A.L."/>
        </authorList>
    </citation>
    <scope>NUCLEOTIDE SEQUENCE [LARGE SCALE GENOMIC DNA]</scope>
    <source>
        <strain evidence="2 3">MUCL2830</strain>
    </source>
</reference>
<dbReference type="Proteomes" id="UP000297299">
    <property type="component" value="Unassembled WGS sequence"/>
</dbReference>
<dbReference type="AlphaFoldDB" id="A0A4Y8CZE7"/>
<dbReference type="InterPro" id="IPR011333">
    <property type="entry name" value="SKP1/BTB/POZ_sf"/>
</dbReference>
<dbReference type="SUPFAM" id="SSF54695">
    <property type="entry name" value="POZ domain"/>
    <property type="match status" value="1"/>
</dbReference>
<protein>
    <recommendedName>
        <fullName evidence="1">BTB domain-containing protein</fullName>
    </recommendedName>
</protein>
<keyword evidence="3" id="KW-1185">Reference proteome</keyword>
<dbReference type="PANTHER" id="PTHR47843">
    <property type="entry name" value="BTB DOMAIN-CONTAINING PROTEIN-RELATED"/>
    <property type="match status" value="1"/>
</dbReference>
<dbReference type="EMBL" id="PHWZ01000198">
    <property type="protein sequence ID" value="TEY58836.1"/>
    <property type="molecule type" value="Genomic_DNA"/>
</dbReference>
<dbReference type="PROSITE" id="PS50097">
    <property type="entry name" value="BTB"/>
    <property type="match status" value="1"/>
</dbReference>
<organism evidence="2 3">
    <name type="scientific">Botryotinia calthae</name>
    <dbReference type="NCBI Taxonomy" id="38488"/>
    <lineage>
        <taxon>Eukaryota</taxon>
        <taxon>Fungi</taxon>
        <taxon>Dikarya</taxon>
        <taxon>Ascomycota</taxon>
        <taxon>Pezizomycotina</taxon>
        <taxon>Leotiomycetes</taxon>
        <taxon>Helotiales</taxon>
        <taxon>Sclerotiniaceae</taxon>
        <taxon>Botryotinia</taxon>
    </lineage>
</organism>
<evidence type="ECO:0000313" key="3">
    <source>
        <dbReference type="Proteomes" id="UP000297299"/>
    </source>
</evidence>
<dbReference type="Pfam" id="PF00651">
    <property type="entry name" value="BTB"/>
    <property type="match status" value="1"/>
</dbReference>
<evidence type="ECO:0000313" key="2">
    <source>
        <dbReference type="EMBL" id="TEY58836.1"/>
    </source>
</evidence>
<feature type="domain" description="BTB" evidence="1">
    <location>
        <begin position="20"/>
        <end position="89"/>
    </location>
</feature>
<accession>A0A4Y8CZE7</accession>
<gene>
    <name evidence="2" type="ORF">BOTCAL_0198g00020</name>
</gene>
<comment type="caution">
    <text evidence="2">The sequence shown here is derived from an EMBL/GenBank/DDBJ whole genome shotgun (WGS) entry which is preliminary data.</text>
</comment>
<proteinExistence type="predicted"/>
<dbReference type="SMART" id="SM00225">
    <property type="entry name" value="BTB"/>
    <property type="match status" value="1"/>
</dbReference>
<dbReference type="Gene3D" id="3.30.710.10">
    <property type="entry name" value="Potassium Channel Kv1.1, Chain A"/>
    <property type="match status" value="1"/>
</dbReference>
<dbReference type="CDD" id="cd18186">
    <property type="entry name" value="BTB_POZ_ZBTB_KLHL-like"/>
    <property type="match status" value="1"/>
</dbReference>
<name>A0A4Y8CZE7_9HELO</name>
<evidence type="ECO:0000259" key="1">
    <source>
        <dbReference type="PROSITE" id="PS50097"/>
    </source>
</evidence>
<dbReference type="InterPro" id="IPR000210">
    <property type="entry name" value="BTB/POZ_dom"/>
</dbReference>